<dbReference type="PANTHER" id="PTHR48475">
    <property type="entry name" value="RIBONUCLEASE H"/>
    <property type="match status" value="1"/>
</dbReference>
<evidence type="ECO:0000313" key="1">
    <source>
        <dbReference type="EMBL" id="GFY91135.1"/>
    </source>
</evidence>
<dbReference type="Gene3D" id="3.30.420.10">
    <property type="entry name" value="Ribonuclease H-like superfamily/Ribonuclease H"/>
    <property type="match status" value="1"/>
</dbReference>
<proteinExistence type="predicted"/>
<dbReference type="Proteomes" id="UP000585474">
    <property type="component" value="Unassembled WGS sequence"/>
</dbReference>
<evidence type="ECO:0000313" key="2">
    <source>
        <dbReference type="Proteomes" id="UP000585474"/>
    </source>
</evidence>
<dbReference type="GO" id="GO:0003676">
    <property type="term" value="F:nucleic acid binding"/>
    <property type="evidence" value="ECO:0007669"/>
    <property type="project" value="InterPro"/>
</dbReference>
<reference evidence="1 2" key="1">
    <citation type="submission" date="2019-07" db="EMBL/GenBank/DDBJ databases">
        <title>De Novo Assembly of kiwifruit Actinidia rufa.</title>
        <authorList>
            <person name="Sugita-Konishi S."/>
            <person name="Sato K."/>
            <person name="Mori E."/>
            <person name="Abe Y."/>
            <person name="Kisaki G."/>
            <person name="Hamano K."/>
            <person name="Suezawa K."/>
            <person name="Otani M."/>
            <person name="Fukuda T."/>
            <person name="Manabe T."/>
            <person name="Gomi K."/>
            <person name="Tabuchi M."/>
            <person name="Akimitsu K."/>
            <person name="Kataoka I."/>
        </authorList>
    </citation>
    <scope>NUCLEOTIDE SEQUENCE [LARGE SCALE GENOMIC DNA]</scope>
    <source>
        <strain evidence="2">cv. Fuchu</strain>
    </source>
</reference>
<dbReference type="OrthoDB" id="1934939at2759"/>
<dbReference type="AlphaFoldDB" id="A0A7J0EXG2"/>
<dbReference type="InterPro" id="IPR036397">
    <property type="entry name" value="RNaseH_sf"/>
</dbReference>
<comment type="caution">
    <text evidence="1">The sequence shown here is derived from an EMBL/GenBank/DDBJ whole genome shotgun (WGS) entry which is preliminary data.</text>
</comment>
<organism evidence="1 2">
    <name type="scientific">Actinidia rufa</name>
    <dbReference type="NCBI Taxonomy" id="165716"/>
    <lineage>
        <taxon>Eukaryota</taxon>
        <taxon>Viridiplantae</taxon>
        <taxon>Streptophyta</taxon>
        <taxon>Embryophyta</taxon>
        <taxon>Tracheophyta</taxon>
        <taxon>Spermatophyta</taxon>
        <taxon>Magnoliopsida</taxon>
        <taxon>eudicotyledons</taxon>
        <taxon>Gunneridae</taxon>
        <taxon>Pentapetalae</taxon>
        <taxon>asterids</taxon>
        <taxon>Ericales</taxon>
        <taxon>Actinidiaceae</taxon>
        <taxon>Actinidia</taxon>
    </lineage>
</organism>
<dbReference type="EMBL" id="BJWL01000007">
    <property type="protein sequence ID" value="GFY91135.1"/>
    <property type="molecule type" value="Genomic_DNA"/>
</dbReference>
<evidence type="ECO:0008006" key="3">
    <source>
        <dbReference type="Google" id="ProtNLM"/>
    </source>
</evidence>
<dbReference type="PANTHER" id="PTHR48475:SF2">
    <property type="entry name" value="RIBONUCLEASE H"/>
    <property type="match status" value="1"/>
</dbReference>
<accession>A0A7J0EXG2</accession>
<gene>
    <name evidence="1" type="ORF">Acr_07g0013310</name>
</gene>
<keyword evidence="2" id="KW-1185">Reference proteome</keyword>
<name>A0A7J0EXG2_9ERIC</name>
<sequence length="172" mass="20413">MMILRNLKARLEKSKTKWVEDLLSVLWAYHMMSRIPTGETPYSLVYRIESVVPVEIGMPSFRTMNFDKENNEIELRLNLDLLAERRECAEVRQEAYKHQVVNYYNKKFKHMSILPDDLVLREVTLSTKELNIGKLGPTWEGPYRVIRGSRPKTYWLEDMGKRHYHTLGMLHT</sequence>
<protein>
    <recommendedName>
        <fullName evidence="3">Reverse transcriptase domain-containing protein</fullName>
    </recommendedName>
</protein>